<comment type="caution">
    <text evidence="3">The sequence shown here is derived from an EMBL/GenBank/DDBJ whole genome shotgun (WGS) entry which is preliminary data.</text>
</comment>
<keyword evidence="1" id="KW-0812">Transmembrane</keyword>
<proteinExistence type="predicted"/>
<dbReference type="eggNOG" id="COG3225">
    <property type="taxonomic scope" value="Bacteria"/>
</dbReference>
<keyword evidence="4" id="KW-1185">Reference proteome</keyword>
<sequence>MAQKETAKPKKARSFTAAAMVFGAIALAIVILLNLMVSRLNVIWDMTPTGMYKLTQSTRDYLKSVDKKVNFYFLFDMDVLSTDTDSMPLYNAMKEYSEYDCINFQAFDPDSDPDKTKELQNMGFTVSQGDIVIECEGRTKHIPAYTMFETHTSSDNSGKQATSSVYFTGENIITGAIEAVVTGKEVKIYFLTGHSEKQIDTDFTTLKTNLASRNYIAEPLNLTTGSSVPEDASIVIVASPKTDITDNELKVLNDYLDKGGNICFWMAPNEDTVEYTNIESILADFSISMDYDRVAETDTDLYPPNDPTSFMCSIVVADQTSSIDLTSELAQFVDQGAQPFMTNTRSFMQIYNEGNNNEHVTTGSLLQTIDKIGDGSSTAVGEPMGGSKPRDRITDVVLDLAMYSTDSSRAGAKIMVMGNGDFLDDDNIYQAYMTIPVNLQLSVFSWMYDSDKALDFGIAGKERTFDEMNIESTSKANVINVIFIAVPVVVGLIGGAVWLRRRYSE</sequence>
<feature type="transmembrane region" description="Helical" evidence="1">
    <location>
        <begin position="478"/>
        <end position="499"/>
    </location>
</feature>
<dbReference type="EMBL" id="ADKM02000062">
    <property type="protein sequence ID" value="EGC03720.1"/>
    <property type="molecule type" value="Genomic_DNA"/>
</dbReference>
<accession>E9SAW0</accession>
<keyword evidence="1" id="KW-0472">Membrane</keyword>
<evidence type="ECO:0000256" key="1">
    <source>
        <dbReference type="SAM" id="Phobius"/>
    </source>
</evidence>
<dbReference type="RefSeq" id="WP_002848608.1">
    <property type="nucleotide sequence ID" value="NZ_ADKM02000062.1"/>
</dbReference>
<dbReference type="OrthoDB" id="9766228at2"/>
<evidence type="ECO:0000313" key="3">
    <source>
        <dbReference type="EMBL" id="EGC03720.1"/>
    </source>
</evidence>
<feature type="transmembrane region" description="Helical" evidence="1">
    <location>
        <begin position="12"/>
        <end position="37"/>
    </location>
</feature>
<dbReference type="InterPro" id="IPR019196">
    <property type="entry name" value="ABC_transp_unknown"/>
</dbReference>
<gene>
    <name evidence="3" type="ORF">CUS_8073</name>
</gene>
<dbReference type="Proteomes" id="UP000004259">
    <property type="component" value="Unassembled WGS sequence"/>
</dbReference>
<evidence type="ECO:0000259" key="2">
    <source>
        <dbReference type="Pfam" id="PF09822"/>
    </source>
</evidence>
<feature type="domain" description="ABC-type uncharacterised transport system" evidence="2">
    <location>
        <begin position="187"/>
        <end position="270"/>
    </location>
</feature>
<keyword evidence="1" id="KW-1133">Transmembrane helix</keyword>
<name>E9SAW0_RUMAL</name>
<dbReference type="STRING" id="246199.CUS_8073"/>
<evidence type="ECO:0000313" key="4">
    <source>
        <dbReference type="Proteomes" id="UP000004259"/>
    </source>
</evidence>
<protein>
    <submittedName>
        <fullName evidence="3">Conserved domain protein</fullName>
    </submittedName>
</protein>
<dbReference type="Pfam" id="PF09822">
    <property type="entry name" value="ABC_transp_aux"/>
    <property type="match status" value="1"/>
</dbReference>
<dbReference type="AlphaFoldDB" id="E9SAW0"/>
<reference evidence="3 4" key="1">
    <citation type="submission" date="2011-02" db="EMBL/GenBank/DDBJ databases">
        <authorList>
            <person name="Nelson K.E."/>
            <person name="Sutton G."/>
            <person name="Torralba M."/>
            <person name="Durkin S."/>
            <person name="Harkins D."/>
            <person name="Montgomery R."/>
            <person name="Ziemer C."/>
            <person name="Klaassens E."/>
            <person name="Ocuiv P."/>
            <person name="Morrison M."/>
        </authorList>
    </citation>
    <scope>NUCLEOTIDE SEQUENCE [LARGE SCALE GENOMIC DNA]</scope>
    <source>
        <strain evidence="3 4">8</strain>
    </source>
</reference>
<organism evidence="3 4">
    <name type="scientific">Ruminococcus albus 8</name>
    <dbReference type="NCBI Taxonomy" id="246199"/>
    <lineage>
        <taxon>Bacteria</taxon>
        <taxon>Bacillati</taxon>
        <taxon>Bacillota</taxon>
        <taxon>Clostridia</taxon>
        <taxon>Eubacteriales</taxon>
        <taxon>Oscillospiraceae</taxon>
        <taxon>Ruminococcus</taxon>
    </lineage>
</organism>